<keyword evidence="4" id="KW-1185">Reference proteome</keyword>
<proteinExistence type="predicted"/>
<dbReference type="InterPro" id="IPR007685">
    <property type="entry name" value="RelA_SpoT"/>
</dbReference>
<evidence type="ECO:0000313" key="4">
    <source>
        <dbReference type="Proteomes" id="UP000838748"/>
    </source>
</evidence>
<evidence type="ECO:0000256" key="1">
    <source>
        <dbReference type="SAM" id="SignalP"/>
    </source>
</evidence>
<gene>
    <name evidence="3" type="ORF">VMF7928_02632</name>
</gene>
<dbReference type="RefSeq" id="WP_237362152.1">
    <property type="nucleotide sequence ID" value="NZ_CAKLDM010000002.1"/>
</dbReference>
<dbReference type="Gene3D" id="3.30.460.10">
    <property type="entry name" value="Beta Polymerase, domain 2"/>
    <property type="match status" value="1"/>
</dbReference>
<sequence length="260" mass="29035">MNFIFRTTAIMLLLLSRTSAFAATPTASNGDQTRLLAQQQNAVCSERFKHCLSGLYGIPNTEDVSVFQPYSDFDTLYDHAFGAQKELEIICASAALLTGTDTVFSGTKSKQRALHKVNYELGGKAENITDLARATIVANDVSSLMEVYEVLNRETNVVKVKNRFKNPQASGYRDLNLLVQLPQSGLIAEVQLHLQAIADVKSGPEHDLYEEIQLIERKASEQNRQLSELEVTKIANIRQISKELYQKAWQPYITTHIQAA</sequence>
<reference evidence="3" key="1">
    <citation type="submission" date="2021-11" db="EMBL/GenBank/DDBJ databases">
        <authorList>
            <person name="Rodrigo-Torres L."/>
            <person name="Arahal R. D."/>
            <person name="Lucena T."/>
        </authorList>
    </citation>
    <scope>NUCLEOTIDE SEQUENCE</scope>
    <source>
        <strain evidence="3">CECT 7928</strain>
    </source>
</reference>
<dbReference type="Proteomes" id="UP000838748">
    <property type="component" value="Unassembled WGS sequence"/>
</dbReference>
<protein>
    <recommendedName>
        <fullName evidence="2">RelA/SpoT domain-containing protein</fullName>
    </recommendedName>
</protein>
<evidence type="ECO:0000259" key="2">
    <source>
        <dbReference type="SMART" id="SM00954"/>
    </source>
</evidence>
<name>A0ABN8E7M4_9VIBR</name>
<feature type="signal peptide" evidence="1">
    <location>
        <begin position="1"/>
        <end position="22"/>
    </location>
</feature>
<dbReference type="EMBL" id="CAKLDM010000002">
    <property type="protein sequence ID" value="CAH0540129.1"/>
    <property type="molecule type" value="Genomic_DNA"/>
</dbReference>
<evidence type="ECO:0000313" key="3">
    <source>
        <dbReference type="EMBL" id="CAH0540129.1"/>
    </source>
</evidence>
<keyword evidence="1" id="KW-0732">Signal</keyword>
<dbReference type="SUPFAM" id="SSF81301">
    <property type="entry name" value="Nucleotidyltransferase"/>
    <property type="match status" value="1"/>
</dbReference>
<dbReference type="SMART" id="SM00954">
    <property type="entry name" value="RelA_SpoT"/>
    <property type="match status" value="1"/>
</dbReference>
<accession>A0ABN8E7M4</accession>
<feature type="chain" id="PRO_5047046544" description="RelA/SpoT domain-containing protein" evidence="1">
    <location>
        <begin position="23"/>
        <end position="260"/>
    </location>
</feature>
<dbReference type="InterPro" id="IPR043519">
    <property type="entry name" value="NT_sf"/>
</dbReference>
<dbReference type="Pfam" id="PF04607">
    <property type="entry name" value="RelA_SpoT"/>
    <property type="match status" value="1"/>
</dbReference>
<comment type="caution">
    <text evidence="3">The sequence shown here is derived from an EMBL/GenBank/DDBJ whole genome shotgun (WGS) entry which is preliminary data.</text>
</comment>
<feature type="domain" description="RelA/SpoT" evidence="2">
    <location>
        <begin position="105"/>
        <end position="213"/>
    </location>
</feature>
<organism evidence="3 4">
    <name type="scientific">Vibrio marisflavi CECT 7928</name>
    <dbReference type="NCBI Taxonomy" id="634439"/>
    <lineage>
        <taxon>Bacteria</taxon>
        <taxon>Pseudomonadati</taxon>
        <taxon>Pseudomonadota</taxon>
        <taxon>Gammaproteobacteria</taxon>
        <taxon>Vibrionales</taxon>
        <taxon>Vibrionaceae</taxon>
        <taxon>Vibrio</taxon>
    </lineage>
</organism>